<dbReference type="GO" id="GO:0008017">
    <property type="term" value="F:microtubule binding"/>
    <property type="evidence" value="ECO:0007669"/>
    <property type="project" value="InterPro"/>
</dbReference>
<keyword evidence="4" id="KW-0963">Cytoplasm</keyword>
<keyword evidence="7" id="KW-0539">Nucleus</keyword>
<sequence>MESTEQERRPFAQVAAVFESTEEEITSPSILSLETIQETEEEVERLTKQKSSRMKELVLKKRIELEDICQDAHIEPDVSTAPEKIIALIDSGLVDPCELLSSIETQIAKAKEESLTRKDIMEKIDRWLSACDEETWLEEYNQDNSRYSAGRGAHINLKRAEKARILVQKIPSMIDNLIAKTFVWEDERNIPFLYDGARLVAILEEQKLRRVQKEEDKRRYRDQKKLQTLLLKEKELIFGSKPSPKKMSSFNRRTSSHHPNGNGAGFMTPAPRRVSAGSATPELLTPRSYSGRYNNYFKENRRLTAAPLNFSTASKEDSMSSFASISGSEPDSPLLLH</sequence>
<evidence type="ECO:0000313" key="10">
    <source>
        <dbReference type="Proteomes" id="UP000729402"/>
    </source>
</evidence>
<comment type="caution">
    <text evidence="9">The sequence shown here is derived from an EMBL/GenBank/DDBJ whole genome shotgun (WGS) entry which is preliminary data.</text>
</comment>
<dbReference type="EMBL" id="JAAALK010000079">
    <property type="protein sequence ID" value="KAG8096864.1"/>
    <property type="molecule type" value="Genomic_DNA"/>
</dbReference>
<comment type="subcellular location">
    <subcellularLocation>
        <location evidence="2">Cytoplasm</location>
    </subcellularLocation>
    <subcellularLocation>
        <location evidence="1">Nucleus</location>
    </subcellularLocation>
</comment>
<evidence type="ECO:0000256" key="3">
    <source>
        <dbReference type="ARBA" id="ARBA00006187"/>
    </source>
</evidence>
<reference evidence="9" key="1">
    <citation type="journal article" date="2021" name="bioRxiv">
        <title>Whole Genome Assembly and Annotation of Northern Wild Rice, Zizania palustris L., Supports a Whole Genome Duplication in the Zizania Genus.</title>
        <authorList>
            <person name="Haas M."/>
            <person name="Kono T."/>
            <person name="Macchietto M."/>
            <person name="Millas R."/>
            <person name="McGilp L."/>
            <person name="Shao M."/>
            <person name="Duquette J."/>
            <person name="Hirsch C.N."/>
            <person name="Kimball J."/>
        </authorList>
    </citation>
    <scope>NUCLEOTIDE SEQUENCE</scope>
    <source>
        <tissue evidence="9">Fresh leaf tissue</tissue>
    </source>
</reference>
<gene>
    <name evidence="9" type="ORF">GUJ93_ZPchr0013g37556</name>
</gene>
<dbReference type="Pfam" id="PF03999">
    <property type="entry name" value="MAP65_ASE1"/>
    <property type="match status" value="1"/>
</dbReference>
<evidence type="ECO:0000256" key="2">
    <source>
        <dbReference type="ARBA" id="ARBA00004496"/>
    </source>
</evidence>
<dbReference type="GO" id="GO:0005737">
    <property type="term" value="C:cytoplasm"/>
    <property type="evidence" value="ECO:0007669"/>
    <property type="project" value="UniProtKB-SubCell"/>
</dbReference>
<feature type="region of interest" description="Disordered" evidence="8">
    <location>
        <begin position="241"/>
        <end position="269"/>
    </location>
</feature>
<proteinExistence type="inferred from homology"/>
<dbReference type="PANTHER" id="PTHR19321:SF25">
    <property type="entry name" value="ASSOCIATED PROTEIN FAMILY PROTEIN, PUTATIVE, EXPRESSED-RELATED"/>
    <property type="match status" value="1"/>
</dbReference>
<dbReference type="GO" id="GO:0005634">
    <property type="term" value="C:nucleus"/>
    <property type="evidence" value="ECO:0007669"/>
    <property type="project" value="UniProtKB-SubCell"/>
</dbReference>
<dbReference type="AlphaFoldDB" id="A0A8J5WWS9"/>
<evidence type="ECO:0000256" key="6">
    <source>
        <dbReference type="ARBA" id="ARBA00022701"/>
    </source>
</evidence>
<comment type="similarity">
    <text evidence="3">Belongs to the MAP65/ASE1 family.</text>
</comment>
<dbReference type="PANTHER" id="PTHR19321">
    <property type="entry name" value="PROTEIN REGULATOR OF CYTOKINESIS 1 PRC1-RELATED"/>
    <property type="match status" value="1"/>
</dbReference>
<evidence type="ECO:0000313" key="9">
    <source>
        <dbReference type="EMBL" id="KAG8096864.1"/>
    </source>
</evidence>
<dbReference type="GO" id="GO:0005819">
    <property type="term" value="C:spindle"/>
    <property type="evidence" value="ECO:0007669"/>
    <property type="project" value="TreeGrafter"/>
</dbReference>
<evidence type="ECO:0000256" key="7">
    <source>
        <dbReference type="ARBA" id="ARBA00023242"/>
    </source>
</evidence>
<dbReference type="Proteomes" id="UP000729402">
    <property type="component" value="Unassembled WGS sequence"/>
</dbReference>
<organism evidence="9 10">
    <name type="scientific">Zizania palustris</name>
    <name type="common">Northern wild rice</name>
    <dbReference type="NCBI Taxonomy" id="103762"/>
    <lineage>
        <taxon>Eukaryota</taxon>
        <taxon>Viridiplantae</taxon>
        <taxon>Streptophyta</taxon>
        <taxon>Embryophyta</taxon>
        <taxon>Tracheophyta</taxon>
        <taxon>Spermatophyta</taxon>
        <taxon>Magnoliopsida</taxon>
        <taxon>Liliopsida</taxon>
        <taxon>Poales</taxon>
        <taxon>Poaceae</taxon>
        <taxon>BOP clade</taxon>
        <taxon>Oryzoideae</taxon>
        <taxon>Oryzeae</taxon>
        <taxon>Zizaniinae</taxon>
        <taxon>Zizania</taxon>
    </lineage>
</organism>
<reference evidence="9" key="2">
    <citation type="submission" date="2021-02" db="EMBL/GenBank/DDBJ databases">
        <authorList>
            <person name="Kimball J.A."/>
            <person name="Haas M.W."/>
            <person name="Macchietto M."/>
            <person name="Kono T."/>
            <person name="Duquette J."/>
            <person name="Shao M."/>
        </authorList>
    </citation>
    <scope>NUCLEOTIDE SEQUENCE</scope>
    <source>
        <tissue evidence="9">Fresh leaf tissue</tissue>
    </source>
</reference>
<protein>
    <submittedName>
        <fullName evidence="9">Uncharacterized protein</fullName>
    </submittedName>
</protein>
<keyword evidence="6" id="KW-0493">Microtubule</keyword>
<dbReference type="GO" id="GO:0005874">
    <property type="term" value="C:microtubule"/>
    <property type="evidence" value="ECO:0007669"/>
    <property type="project" value="UniProtKB-KW"/>
</dbReference>
<dbReference type="FunFam" id="1.20.58.1520:FF:000002">
    <property type="entry name" value="65-kDa microtubule-associated protein 6"/>
    <property type="match status" value="1"/>
</dbReference>
<name>A0A8J5WWS9_ZIZPA</name>
<evidence type="ECO:0000256" key="5">
    <source>
        <dbReference type="ARBA" id="ARBA00022553"/>
    </source>
</evidence>
<dbReference type="GO" id="GO:0000226">
    <property type="term" value="P:microtubule cytoskeleton organization"/>
    <property type="evidence" value="ECO:0007669"/>
    <property type="project" value="InterPro"/>
</dbReference>
<dbReference type="InterPro" id="IPR007145">
    <property type="entry name" value="MAP65_Ase1_PRC1"/>
</dbReference>
<keyword evidence="5" id="KW-0597">Phosphoprotein</keyword>
<dbReference type="OrthoDB" id="642895at2759"/>
<keyword evidence="10" id="KW-1185">Reference proteome</keyword>
<evidence type="ECO:0000256" key="8">
    <source>
        <dbReference type="SAM" id="MobiDB-lite"/>
    </source>
</evidence>
<evidence type="ECO:0000256" key="1">
    <source>
        <dbReference type="ARBA" id="ARBA00004123"/>
    </source>
</evidence>
<accession>A0A8J5WWS9</accession>
<feature type="compositionally biased region" description="Polar residues" evidence="8">
    <location>
        <begin position="246"/>
        <end position="259"/>
    </location>
</feature>
<evidence type="ECO:0000256" key="4">
    <source>
        <dbReference type="ARBA" id="ARBA00022490"/>
    </source>
</evidence>